<dbReference type="NCBIfam" id="NF033507">
    <property type="entry name" value="Loki-CTERM"/>
    <property type="match status" value="1"/>
</dbReference>
<accession>A0ABY6HXZ3</accession>
<protein>
    <recommendedName>
        <fullName evidence="3">Cadherin domain-containing protein</fullName>
    </recommendedName>
</protein>
<evidence type="ECO:0000313" key="1">
    <source>
        <dbReference type="EMBL" id="UYP48392.1"/>
    </source>
</evidence>
<name>A0ABY6HXZ3_9ARCH</name>
<sequence>MLKRVGTIFIVFTSIFLGALPIIQGQGPSYNISSIPFVAAESQNEDVYVDINPEGDIFTHFYFQNSELLPNIEGVSDYLSSYIPQMNSIAWIDWNIQYNSSEEEENSWIQFYFFTTDSNLAQEYAQWFMDIIMTFEVDDYSYSNSWGWNHWDGYTEQERYVTGVQYNAHIDWDGLKDSVESKIDRTNGGISAQVDLSEIDLVMMNWDFGGESISQRLGVRWHEEVEHLNGAHQFSLDSLLHVSSLEKQNGIDANTHVSFSLPNISNLWSNPSENIDFYSYVGEDWKSEWDRNDWAGLNFNLDNSRPSMDDFIVGFDYDFTPWDIVPQESAWIDVNEYGYMKKNMEIRDINTTLHEYWPQSVLVDPHFNNLHVSYYPKAENWDNPHFTIRVNYDLNLLEDAIPLSNYFEDQGYFDDNINDWINWTTHETENLDLFNWIKSNLGWENVSNFNEMKEWGWSWWHHDWDRNLAIPMRSYELKFNHTYDQNTWDALWINSDIYQKSGMMQKSSLIDASSIQENARFHTEKGGYQSSDLYIEWNPLHPDILNPQKAFTDTVSDSHNFDFANLFGWTDITPSAGFYQTHLSISFPANSPEDRIYLTSPGENGGYGFHTWDGNGQGWYDYWRQDVGMNMYCEAPWYGSDSYPIYFDSFEGNFNYRFHEDTDDIIPPRIDDIGYYDGTYRWWDTSSTHANSTRLIVSAMDADDNHYGQWWSYYAYNTTNHEWYPRFSNSYVDSVNLSFEYQDFKDMGIDESDFPWGPYSMENLTLSGTWSYNLDTNAENLPDGNYIVHVTALDSVGNTGYRVWDDFDNDGVEDYFQIDNYNDSLFTIVPELTFNTSMPENNSKIEGIIPIGINVTDDIGIFAVTVQIGQNQNEGYGYILEESSTPDIYNFDWDSTINNFQENEAYWITVCAWDMEGHKSYLYYNLSVDNQKAGDPPTIELISPLIVGGDVPVLEDVVLFEANITDDNFPPLAVKFQIDDRTSFDMIFNETSGFYYYEYDVSTLFNGTHTLTITVTDNDDPREGTGQHIRSETFEFFANTTISEFEKTNPPIWRNALPGNFTSAEDIISDSFEIKIDVFDDQGIEAVNLKVYQILGYNLSAIPDSYSNVDLTNIQIIKDVNIPETEENNGWHTYTYQAQHRAGTSSFFFTVDDGLILVELEIGDTGPIQNKVKVYMILFINISSNADFNNNPFGEIPGFSMEFLMIALSLTVIALAKKTRRHA</sequence>
<proteinExistence type="predicted"/>
<evidence type="ECO:0008006" key="3">
    <source>
        <dbReference type="Google" id="ProtNLM"/>
    </source>
</evidence>
<keyword evidence="2" id="KW-1185">Reference proteome</keyword>
<reference evidence="1" key="1">
    <citation type="submission" date="2022-09" db="EMBL/GenBank/DDBJ databases">
        <title>Actin cytoskeleton and complex cell architecture in an #Asgard archaeon.</title>
        <authorList>
            <person name="Ponce Toledo R.I."/>
            <person name="Schleper C."/>
            <person name="Rodrigues Oliveira T."/>
            <person name="Wollweber F."/>
            <person name="Xu J."/>
            <person name="Rittmann S."/>
            <person name="Klingl A."/>
            <person name="Pilhofer M."/>
        </authorList>
    </citation>
    <scope>NUCLEOTIDE SEQUENCE</scope>
    <source>
        <strain evidence="1">B-35</strain>
    </source>
</reference>
<dbReference type="Proteomes" id="UP001208689">
    <property type="component" value="Chromosome"/>
</dbReference>
<organism evidence="1 2">
    <name type="scientific">Candidatus Lokiarchaeum ossiferum</name>
    <dbReference type="NCBI Taxonomy" id="2951803"/>
    <lineage>
        <taxon>Archaea</taxon>
        <taxon>Promethearchaeati</taxon>
        <taxon>Promethearchaeota</taxon>
        <taxon>Promethearchaeia</taxon>
        <taxon>Promethearchaeales</taxon>
        <taxon>Promethearchaeaceae</taxon>
        <taxon>Candidatus Lokiarchaeum</taxon>
    </lineage>
</organism>
<evidence type="ECO:0000313" key="2">
    <source>
        <dbReference type="Proteomes" id="UP001208689"/>
    </source>
</evidence>
<dbReference type="EMBL" id="CP104013">
    <property type="protein sequence ID" value="UYP48392.1"/>
    <property type="molecule type" value="Genomic_DNA"/>
</dbReference>
<gene>
    <name evidence="1" type="ORF">NEF87_004677</name>
</gene>